<name>A0ABN6KPS2_9STRE</name>
<dbReference type="PANTHER" id="PTHR48193">
    <property type="entry name" value="ZINC METALLOPROTEASE ZMPB-RELATED"/>
    <property type="match status" value="1"/>
</dbReference>
<dbReference type="Gene3D" id="2.160.20.110">
    <property type="match status" value="1"/>
</dbReference>
<dbReference type="Pfam" id="PF07580">
    <property type="entry name" value="Peptidase_M26_C"/>
    <property type="match status" value="1"/>
</dbReference>
<evidence type="ECO:0000259" key="5">
    <source>
        <dbReference type="PROSITE" id="PS51109"/>
    </source>
</evidence>
<organism evidence="6 7">
    <name type="scientific">Streptococcus toyakuensis</name>
    <dbReference type="NCBI Taxonomy" id="2819619"/>
    <lineage>
        <taxon>Bacteria</taxon>
        <taxon>Bacillati</taxon>
        <taxon>Bacillota</taxon>
        <taxon>Bacilli</taxon>
        <taxon>Lactobacillales</taxon>
        <taxon>Streptococcaceae</taxon>
        <taxon>Streptococcus</taxon>
        <taxon>Streptococcus mitis group</taxon>
    </lineage>
</organism>
<dbReference type="InterPro" id="IPR008006">
    <property type="entry name" value="Peptidase_M26_N_dom"/>
</dbReference>
<evidence type="ECO:0000256" key="4">
    <source>
        <dbReference type="SAM" id="MobiDB-lite"/>
    </source>
</evidence>
<dbReference type="Pfam" id="PF07501">
    <property type="entry name" value="G5"/>
    <property type="match status" value="2"/>
</dbReference>
<dbReference type="InterPro" id="IPR053094">
    <property type="entry name" value="Zinc_metalloprotease_ZmpB"/>
</dbReference>
<keyword evidence="3" id="KW-0378">Hydrolase</keyword>
<feature type="region of interest" description="Disordered" evidence="4">
    <location>
        <begin position="176"/>
        <end position="195"/>
    </location>
</feature>
<dbReference type="Gene3D" id="2.20.230.10">
    <property type="entry name" value="Resuscitation-promoting factor rpfb"/>
    <property type="match status" value="2"/>
</dbReference>
<evidence type="ECO:0000256" key="3">
    <source>
        <dbReference type="ARBA" id="ARBA00022801"/>
    </source>
</evidence>
<dbReference type="Pfam" id="PF05342">
    <property type="entry name" value="Peptidase_M26_N"/>
    <property type="match status" value="1"/>
</dbReference>
<reference evidence="6" key="1">
    <citation type="journal article" date="2022" name="J Glob Antimicrob Resist">
        <title>Identification and characterisation of a novel multidrug-resistant streptococcus, Streptococcus toyakuensis sp. nov., from a blood sample.</title>
        <authorList>
            <person name="Wajima T."/>
            <person name="Hagimoto A."/>
            <person name="Tanaka E."/>
            <person name="Kawamura Y."/>
            <person name="Nakaminami H."/>
        </authorList>
    </citation>
    <scope>NUCLEOTIDE SEQUENCE</scope>
    <source>
        <strain evidence="6">TP1632</strain>
    </source>
</reference>
<protein>
    <submittedName>
        <fullName evidence="6">Zinc metalloprotease</fullName>
    </submittedName>
</protein>
<feature type="region of interest" description="Disordered" evidence="4">
    <location>
        <begin position="1"/>
        <end position="157"/>
    </location>
</feature>
<sequence length="1639" mass="183656">MQPAPTPTPQAEPTYQVTKGTQEEGKEGQALTQPELPEAPVEAKGTQEEGKEGQALTQPELPEAPVEAKGTQEEGKEGQALTQPELPEAPVEAKGTQEEGKEGQALVQEQLPEYKVTEGTLVETSTTDLDYKTETTEDPTKYTDEETVVRNGEKGSQVTKTTYKTVEGVKTDQVISTSTEVTKEPVNQQVSRGTKPIEGTLVEESLEKIPFKEVVKEDDQLKKGLEVVAQEGKEGQKKITKTFNTIKGVKTEDAPKVTEEILEAPQDKILKRGTKSFEKPVLTITAVEPKDLKRTSDVKYSLENPSKAAIKSITLTLKKGDEIVKTLNVSPDDLTTTLTDLQYYKDYKLETKMVYDRGEGDEEEVLKEEPLRIDLKKVEIKNIKETSLMSVDADGNETDTSLLTEKPADLAPLYLRVTTHDNKVTRLAVDKIEEVVKDGETLYKVTATAPDLVQHTDSSKLANEYVYYIAKPKPKVDNVYYDFAELVEAIQNNPEGEYKIGQSLNATNIKPNGKSYITKKFKGTLTSTDGNRFAIHNLSNPLFDVIENSTIKDLIFSNVNINKPGTDQIATLAKDATNTTIENVKITGSIVGGNDVAGVVNNLNNGSKMKNVSVIGKLRTEGKKGWSISGLVNNQRKANIERVYTDVEITGERARGSALVSTLDRGMDPMDVRANGHIKKAVAKGSINLKNNVETGGVITKNWPYGFLEDVISYVKVTNAEKLYGSGDIGDDDFGFPYLSRVVSVAGEATGNVTRKNADKLKEISKEEADKRLESFDITSKDFEAPTLLVDKLNNNLPKSDTYKEIQDYNAERELAYRNVEKLQPFYNKEWIINQGNKIPAGSKLLTTEVLSVTGMKDGQFVTDLSSVDKIMIHYADGTKEEMTVASKDSNVAQVREYSITGLDGIVYTPNMVDKNRDKLIADVKEKLASVELISPEVRALMDKRNKPAENSDNHKNNYIRNLFLEENFEEVRGNLDKLVKALVENEDHQLNGDEAAMKALVKKVDENKAKIMMGLTYLNRYYGFKYDEKSMKDLMMFKPDFYGKNVNILDFLIKIGSRENNIKGNRTLEAYRETIGGTIGIGELNGLLNYNMRLFTNETDINTWYKKAVSHTNYVVEKQSSNPLFADKKYRLYENLNNGEHSKYILPLLTTKKAHMFLISTYNTLAFSAFEKYGKNTEAEREAFKKEIDLRAQEQINYLDFWSRLAADNVRNQLLKSENMVPSAIWDNHGAPGGWVDRMGHTKNGDYAPIREFYGPTGKWHGDNGMGAYAYIFDRPQNSEAVYYIWSSMISDFGTSAFTHETTHINDRMAYLGGWGHREGTDVEAFAQGMLQSPAVTSSNGDYGALGLNMAYERKNDGNQWYNYNPNLLDSRAKIDHYMKNYNEALMMLDHLEADAVIAKNNGDNNKWFKKMDKKWREKADRNGLVGQPHQWDLLRDLNEDENKKKLTSIDDLVDGNYVTKHNMPGNKHYRAEGFDTAYQTVSMMAGIYGGNTSQSAVGSISFKHNTFRMWGYFGYVNGFVGYASNKYKQESKAAGRPGLGDDFIIEKVSGGKFHTLEEWKKEWFKEVKAKGEKGFVEIEIDGQKISTYAGLQELFNKAVENDLKAGNSNQTVALKEKVYKQLLQKSDGFAGDLFTKA</sequence>
<keyword evidence="1" id="KW-0645">Protease</keyword>
<feature type="compositionally biased region" description="Polar residues" evidence="4">
    <location>
        <begin position="176"/>
        <end position="192"/>
    </location>
</feature>
<evidence type="ECO:0000256" key="2">
    <source>
        <dbReference type="ARBA" id="ARBA00022729"/>
    </source>
</evidence>
<dbReference type="Proteomes" id="UP001060027">
    <property type="component" value="Chromosome"/>
</dbReference>
<proteinExistence type="predicted"/>
<feature type="compositionally biased region" description="Basic and acidic residues" evidence="4">
    <location>
        <begin position="129"/>
        <end position="153"/>
    </location>
</feature>
<feature type="domain" description="G5" evidence="5">
    <location>
        <begin position="194"/>
        <end position="276"/>
    </location>
</feature>
<accession>A0ABN6KPS2</accession>
<dbReference type="PANTHER" id="PTHR48193:SF2">
    <property type="entry name" value="ZINC METALLOPROTEASE ZMPB"/>
    <property type="match status" value="1"/>
</dbReference>
<keyword evidence="6" id="KW-0482">Metalloprotease</keyword>
<evidence type="ECO:0000256" key="1">
    <source>
        <dbReference type="ARBA" id="ARBA00022670"/>
    </source>
</evidence>
<gene>
    <name evidence="6" type="primary">zmpB</name>
    <name evidence="6" type="ORF">STYK_14220</name>
</gene>
<dbReference type="SMART" id="SM01208">
    <property type="entry name" value="G5"/>
    <property type="match status" value="2"/>
</dbReference>
<keyword evidence="7" id="KW-1185">Reference proteome</keyword>
<dbReference type="GO" id="GO:0008237">
    <property type="term" value="F:metallopeptidase activity"/>
    <property type="evidence" value="ECO:0007669"/>
    <property type="project" value="UniProtKB-KW"/>
</dbReference>
<evidence type="ECO:0000313" key="7">
    <source>
        <dbReference type="Proteomes" id="UP001060027"/>
    </source>
</evidence>
<feature type="compositionally biased region" description="Pro residues" evidence="4">
    <location>
        <begin position="1"/>
        <end position="10"/>
    </location>
</feature>
<dbReference type="InterPro" id="IPR011505">
    <property type="entry name" value="Peptidase_M26_C_dom"/>
</dbReference>
<dbReference type="PROSITE" id="PS51109">
    <property type="entry name" value="G5"/>
    <property type="match status" value="2"/>
</dbReference>
<keyword evidence="2" id="KW-0732">Signal</keyword>
<dbReference type="InterPro" id="IPR011098">
    <property type="entry name" value="G5_dom"/>
</dbReference>
<dbReference type="EMBL" id="AP024523">
    <property type="protein sequence ID" value="BDB09608.1"/>
    <property type="molecule type" value="Genomic_DNA"/>
</dbReference>
<feature type="domain" description="G5" evidence="5">
    <location>
        <begin position="114"/>
        <end position="196"/>
    </location>
</feature>
<evidence type="ECO:0000313" key="6">
    <source>
        <dbReference type="EMBL" id="BDB09608.1"/>
    </source>
</evidence>